<dbReference type="GO" id="GO:0051539">
    <property type="term" value="F:4 iron, 4 sulfur cluster binding"/>
    <property type="evidence" value="ECO:0007669"/>
    <property type="project" value="TreeGrafter"/>
</dbReference>
<gene>
    <name evidence="3" type="ORF">METZ01_LOCUS447004</name>
</gene>
<dbReference type="PANTHER" id="PTHR42961:SF2">
    <property type="entry name" value="IRON-SULFUR PROTEIN NUBPL"/>
    <property type="match status" value="1"/>
</dbReference>
<dbReference type="Pfam" id="PF10609">
    <property type="entry name" value="ParA"/>
    <property type="match status" value="1"/>
</dbReference>
<keyword evidence="2" id="KW-0067">ATP-binding</keyword>
<sequence length="148" mass="16589">MAEPRKLTPAEEARLAQVREQFKEKQEISKSLNSISYKIGIYSGKGGVGKTTITTNLAIILAKQGKKVGILDCDIDCPNVTRVLKISERPQADSEGKMIPPNKYGVSVMSMGFFQENEDEAIIWRGPMIHNAINQFISRTNWNDIDYL</sequence>
<keyword evidence="1" id="KW-0547">Nucleotide-binding</keyword>
<accession>A0A382ZFS2</accession>
<evidence type="ECO:0000256" key="2">
    <source>
        <dbReference type="ARBA" id="ARBA00022840"/>
    </source>
</evidence>
<dbReference type="InterPro" id="IPR033756">
    <property type="entry name" value="YlxH/NBP35"/>
</dbReference>
<dbReference type="InterPro" id="IPR044304">
    <property type="entry name" value="NUBPL-like"/>
</dbReference>
<feature type="non-terminal residue" evidence="3">
    <location>
        <position position="148"/>
    </location>
</feature>
<dbReference type="SUPFAM" id="SSF52540">
    <property type="entry name" value="P-loop containing nucleoside triphosphate hydrolases"/>
    <property type="match status" value="1"/>
</dbReference>
<dbReference type="GO" id="GO:0016226">
    <property type="term" value="P:iron-sulfur cluster assembly"/>
    <property type="evidence" value="ECO:0007669"/>
    <property type="project" value="InterPro"/>
</dbReference>
<dbReference type="AlphaFoldDB" id="A0A382ZFS2"/>
<evidence type="ECO:0000313" key="3">
    <source>
        <dbReference type="EMBL" id="SVD94150.1"/>
    </source>
</evidence>
<evidence type="ECO:0000256" key="1">
    <source>
        <dbReference type="ARBA" id="ARBA00022741"/>
    </source>
</evidence>
<name>A0A382ZFS2_9ZZZZ</name>
<dbReference type="PANTHER" id="PTHR42961">
    <property type="entry name" value="IRON-SULFUR PROTEIN NUBPL"/>
    <property type="match status" value="1"/>
</dbReference>
<evidence type="ECO:0008006" key="4">
    <source>
        <dbReference type="Google" id="ProtNLM"/>
    </source>
</evidence>
<dbReference type="Gene3D" id="3.40.50.300">
    <property type="entry name" value="P-loop containing nucleotide triphosphate hydrolases"/>
    <property type="match status" value="1"/>
</dbReference>
<reference evidence="3" key="1">
    <citation type="submission" date="2018-05" db="EMBL/GenBank/DDBJ databases">
        <authorList>
            <person name="Lanie J.A."/>
            <person name="Ng W.-L."/>
            <person name="Kazmierczak K.M."/>
            <person name="Andrzejewski T.M."/>
            <person name="Davidsen T.M."/>
            <person name="Wayne K.J."/>
            <person name="Tettelin H."/>
            <person name="Glass J.I."/>
            <person name="Rusch D."/>
            <person name="Podicherti R."/>
            <person name="Tsui H.-C.T."/>
            <person name="Winkler M.E."/>
        </authorList>
    </citation>
    <scope>NUCLEOTIDE SEQUENCE</scope>
</reference>
<dbReference type="GO" id="GO:0005524">
    <property type="term" value="F:ATP binding"/>
    <property type="evidence" value="ECO:0007669"/>
    <property type="project" value="UniProtKB-KW"/>
</dbReference>
<organism evidence="3">
    <name type="scientific">marine metagenome</name>
    <dbReference type="NCBI Taxonomy" id="408172"/>
    <lineage>
        <taxon>unclassified sequences</taxon>
        <taxon>metagenomes</taxon>
        <taxon>ecological metagenomes</taxon>
    </lineage>
</organism>
<protein>
    <recommendedName>
        <fullName evidence="4">AAA domain-containing protein</fullName>
    </recommendedName>
</protein>
<dbReference type="EMBL" id="UINC01183400">
    <property type="protein sequence ID" value="SVD94150.1"/>
    <property type="molecule type" value="Genomic_DNA"/>
</dbReference>
<proteinExistence type="predicted"/>
<dbReference type="InterPro" id="IPR027417">
    <property type="entry name" value="P-loop_NTPase"/>
</dbReference>